<dbReference type="Proteomes" id="UP001500418">
    <property type="component" value="Unassembled WGS sequence"/>
</dbReference>
<comment type="caution">
    <text evidence="1">The sequence shown here is derived from an EMBL/GenBank/DDBJ whole genome shotgun (WGS) entry which is preliminary data.</text>
</comment>
<evidence type="ECO:0000313" key="1">
    <source>
        <dbReference type="EMBL" id="GAA0949679.1"/>
    </source>
</evidence>
<proteinExistence type="predicted"/>
<evidence type="ECO:0000313" key="2">
    <source>
        <dbReference type="Proteomes" id="UP001500418"/>
    </source>
</evidence>
<reference evidence="1 2" key="1">
    <citation type="journal article" date="2019" name="Int. J. Syst. Evol. Microbiol.">
        <title>The Global Catalogue of Microorganisms (GCM) 10K type strain sequencing project: providing services to taxonomists for standard genome sequencing and annotation.</title>
        <authorList>
            <consortium name="The Broad Institute Genomics Platform"/>
            <consortium name="The Broad Institute Genome Sequencing Center for Infectious Disease"/>
            <person name="Wu L."/>
            <person name="Ma J."/>
        </authorList>
    </citation>
    <scope>NUCLEOTIDE SEQUENCE [LARGE SCALE GENOMIC DNA]</scope>
    <source>
        <strain evidence="1 2">JCM 11444</strain>
    </source>
</reference>
<dbReference type="EMBL" id="BAAAID010000063">
    <property type="protein sequence ID" value="GAA0949679.1"/>
    <property type="molecule type" value="Genomic_DNA"/>
</dbReference>
<gene>
    <name evidence="1" type="ORF">GCM10009575_072080</name>
</gene>
<sequence>MTEALHIVLDDTAMVAAGRGNILLSRLIHRAHAEPGWFLYAPACALVEADRARPGTAEHIAALPSLTVLDLDLPAALAVARAPAGWAAAHTAYVAQPTPERPAGAVVATAAADGWKGQPVRILDVGP</sequence>
<organism evidence="1 2">
    <name type="scientific">Streptomyces rhizosphaericus</name>
    <dbReference type="NCBI Taxonomy" id="114699"/>
    <lineage>
        <taxon>Bacteria</taxon>
        <taxon>Bacillati</taxon>
        <taxon>Actinomycetota</taxon>
        <taxon>Actinomycetes</taxon>
        <taxon>Kitasatosporales</taxon>
        <taxon>Streptomycetaceae</taxon>
        <taxon>Streptomyces</taxon>
        <taxon>Streptomyces violaceusniger group</taxon>
    </lineage>
</organism>
<protein>
    <submittedName>
        <fullName evidence="1">Uncharacterized protein</fullName>
    </submittedName>
</protein>
<accession>A0ABN1QZH7</accession>
<keyword evidence="2" id="KW-1185">Reference proteome</keyword>
<name>A0ABN1QZH7_9ACTN</name>